<dbReference type="Gene3D" id="2.170.130.10">
    <property type="entry name" value="TonB-dependent receptor, plug domain"/>
    <property type="match status" value="1"/>
</dbReference>
<keyword evidence="3 12" id="KW-1134">Transmembrane beta strand</keyword>
<keyword evidence="11 12" id="KW-0998">Cell outer membrane</keyword>
<evidence type="ECO:0000256" key="9">
    <source>
        <dbReference type="ARBA" id="ARBA00023077"/>
    </source>
</evidence>
<gene>
    <name evidence="17" type="ORF">IDJ77_12750</name>
</gene>
<dbReference type="InterPro" id="IPR012910">
    <property type="entry name" value="Plug_dom"/>
</dbReference>
<feature type="chain" id="PRO_5046150069" evidence="14">
    <location>
        <begin position="29"/>
        <end position="824"/>
    </location>
</feature>
<evidence type="ECO:0000256" key="3">
    <source>
        <dbReference type="ARBA" id="ARBA00022452"/>
    </source>
</evidence>
<dbReference type="SUPFAM" id="SSF56935">
    <property type="entry name" value="Porins"/>
    <property type="match status" value="1"/>
</dbReference>
<keyword evidence="10 12" id="KW-0472">Membrane</keyword>
<feature type="domain" description="TonB-dependent receptor-like beta-barrel" evidence="15">
    <location>
        <begin position="341"/>
        <end position="796"/>
    </location>
</feature>
<comment type="similarity">
    <text evidence="12 13">Belongs to the TonB-dependent receptor family.</text>
</comment>
<dbReference type="EMBL" id="JACWMY010000006">
    <property type="protein sequence ID" value="MBD1364681.1"/>
    <property type="molecule type" value="Genomic_DNA"/>
</dbReference>
<dbReference type="Pfam" id="PF07715">
    <property type="entry name" value="Plug"/>
    <property type="match status" value="1"/>
</dbReference>
<sequence length="824" mass="90078">MQSRPIYFKLFIAIALIAALINPLNTSAQQARRGSVTGKVLTSKGDLAENVSVGLIGTGFGGTTNNAGEFSFKAAAGTYTLIISYVGVQRIEVPVTVVAGQTTTVPQITINASLSQLSEVNVIANRANRFTRKISVDAAKIPLANLENAQSYSTITSELLKEQQVYNVEDALRNVSGIQKMWDATNRAGDGGGYFTLRGFVTQTRLRNGIAGLVTSGIDAINIEKLEVIKGPSATLFGSVVSSYGGLINRVTKKPYESFGLEIGHTVGNYDLSRTSIDLNTPLGSNVSFRLNTAYNYEGSFQNYGKSRSFAAMPSLAIKANDKLSFLLEAEVYAGRNSAKPFFFFYNTPKDMGITDVSQLNIDYKNAYSNDNITSYSRSSNYYAEAKYKFSDKLTSQTVFSNTHSFSNGPSPYYYLITDETAVALDPSKPNLPGNNNYIFRNDQSTADSKFAATEIQENINGDFNIGGMRHRFVVGLDFQRQNSRQIYYGNQYGIAPINDPSFDYGAFNKQLVDATVAANPLTNANTYPYIYRTNTYSAYASDVINLTETLIASIGARVDNYQNKGSYLLDGTQSSKPFNQTAFSPKFGLIFQPVKDQVSLFANYQNGFSNPGLFTNASNESVIAKLQNANQAEGGVKLSLFDGKLNSTLSYYRIKVTNTLRSIAGLPYFAQVQDGTQVSKGFEAEVIANPILSVNIVAGFAYNDSKYTGGDASIIGYRPNTAGSPYMANFYVSYRLPESAIKGLGIGFGGNYVSKNKIINSAAEGTFSLPAYTILNSNLFYDKAKYRFGLAVNNLANKRYYTGYTTINPQRLRQVVLSANYKF</sequence>
<evidence type="ECO:0000256" key="5">
    <source>
        <dbReference type="ARBA" id="ARBA00022692"/>
    </source>
</evidence>
<dbReference type="InterPro" id="IPR039426">
    <property type="entry name" value="TonB-dep_rcpt-like"/>
</dbReference>
<dbReference type="PANTHER" id="PTHR32552">
    <property type="entry name" value="FERRICHROME IRON RECEPTOR-RELATED"/>
    <property type="match status" value="1"/>
</dbReference>
<dbReference type="Pfam" id="PF13715">
    <property type="entry name" value="CarbopepD_reg_2"/>
    <property type="match status" value="1"/>
</dbReference>
<dbReference type="SUPFAM" id="SSF49452">
    <property type="entry name" value="Starch-binding domain-like"/>
    <property type="match status" value="1"/>
</dbReference>
<dbReference type="Pfam" id="PF00593">
    <property type="entry name" value="TonB_dep_Rec_b-barrel"/>
    <property type="match status" value="1"/>
</dbReference>
<evidence type="ECO:0000256" key="7">
    <source>
        <dbReference type="ARBA" id="ARBA00023004"/>
    </source>
</evidence>
<evidence type="ECO:0000256" key="10">
    <source>
        <dbReference type="ARBA" id="ARBA00023136"/>
    </source>
</evidence>
<keyword evidence="7" id="KW-0408">Iron</keyword>
<evidence type="ECO:0000256" key="13">
    <source>
        <dbReference type="RuleBase" id="RU003357"/>
    </source>
</evidence>
<evidence type="ECO:0000256" key="11">
    <source>
        <dbReference type="ARBA" id="ARBA00023237"/>
    </source>
</evidence>
<evidence type="ECO:0000256" key="12">
    <source>
        <dbReference type="PROSITE-ProRule" id="PRU01360"/>
    </source>
</evidence>
<evidence type="ECO:0000256" key="8">
    <source>
        <dbReference type="ARBA" id="ARBA00023065"/>
    </source>
</evidence>
<protein>
    <submittedName>
        <fullName evidence="17">TonB-dependent receptor</fullName>
    </submittedName>
</protein>
<organism evidence="17 18">
    <name type="scientific">Mucilaginibacter pankratovii</name>
    <dbReference type="NCBI Taxonomy" id="2772110"/>
    <lineage>
        <taxon>Bacteria</taxon>
        <taxon>Pseudomonadati</taxon>
        <taxon>Bacteroidota</taxon>
        <taxon>Sphingobacteriia</taxon>
        <taxon>Sphingobacteriales</taxon>
        <taxon>Sphingobacteriaceae</taxon>
        <taxon>Mucilaginibacter</taxon>
    </lineage>
</organism>
<keyword evidence="4" id="KW-0410">Iron transport</keyword>
<dbReference type="InterPro" id="IPR037066">
    <property type="entry name" value="Plug_dom_sf"/>
</dbReference>
<dbReference type="Proteomes" id="UP000606600">
    <property type="component" value="Unassembled WGS sequence"/>
</dbReference>
<dbReference type="Gene3D" id="2.40.170.20">
    <property type="entry name" value="TonB-dependent receptor, beta-barrel domain"/>
    <property type="match status" value="1"/>
</dbReference>
<evidence type="ECO:0000259" key="16">
    <source>
        <dbReference type="Pfam" id="PF07715"/>
    </source>
</evidence>
<feature type="signal peptide" evidence="14">
    <location>
        <begin position="1"/>
        <end position="28"/>
    </location>
</feature>
<dbReference type="PANTHER" id="PTHR32552:SF68">
    <property type="entry name" value="FERRICHROME OUTER MEMBRANE TRANSPORTER_PHAGE RECEPTOR"/>
    <property type="match status" value="1"/>
</dbReference>
<evidence type="ECO:0000313" key="18">
    <source>
        <dbReference type="Proteomes" id="UP000606600"/>
    </source>
</evidence>
<keyword evidence="18" id="KW-1185">Reference proteome</keyword>
<keyword evidence="8" id="KW-0406">Ion transport</keyword>
<keyword evidence="17" id="KW-0675">Receptor</keyword>
<comment type="caution">
    <text evidence="17">The sequence shown here is derived from an EMBL/GenBank/DDBJ whole genome shotgun (WGS) entry which is preliminary data.</text>
</comment>
<dbReference type="InterPro" id="IPR000531">
    <property type="entry name" value="Beta-barrel_TonB"/>
</dbReference>
<evidence type="ECO:0000256" key="14">
    <source>
        <dbReference type="SAM" id="SignalP"/>
    </source>
</evidence>
<comment type="subcellular location">
    <subcellularLocation>
        <location evidence="1 12">Cell outer membrane</location>
        <topology evidence="1 12">Multi-pass membrane protein</topology>
    </subcellularLocation>
</comment>
<keyword evidence="6 14" id="KW-0732">Signal</keyword>
<reference evidence="17 18" key="1">
    <citation type="submission" date="2020-09" db="EMBL/GenBank/DDBJ databases">
        <title>Novel species of Mucilaginibacter isolated from a glacier on the Tibetan Plateau.</title>
        <authorList>
            <person name="Liu Q."/>
            <person name="Xin Y.-H."/>
        </authorList>
    </citation>
    <scope>NUCLEOTIDE SEQUENCE [LARGE SCALE GENOMIC DNA]</scope>
    <source>
        <strain evidence="17 18">ZT4R22</strain>
    </source>
</reference>
<keyword evidence="9 13" id="KW-0798">TonB box</keyword>
<dbReference type="PROSITE" id="PS52016">
    <property type="entry name" value="TONB_DEPENDENT_REC_3"/>
    <property type="match status" value="1"/>
</dbReference>
<keyword evidence="2 12" id="KW-0813">Transport</keyword>
<accession>A0ABR7WQU3</accession>
<evidence type="ECO:0000256" key="2">
    <source>
        <dbReference type="ARBA" id="ARBA00022448"/>
    </source>
</evidence>
<evidence type="ECO:0000256" key="6">
    <source>
        <dbReference type="ARBA" id="ARBA00022729"/>
    </source>
</evidence>
<keyword evidence="5 12" id="KW-0812">Transmembrane</keyword>
<dbReference type="InterPro" id="IPR036942">
    <property type="entry name" value="Beta-barrel_TonB_sf"/>
</dbReference>
<dbReference type="Gene3D" id="2.60.40.1120">
    <property type="entry name" value="Carboxypeptidase-like, regulatory domain"/>
    <property type="match status" value="1"/>
</dbReference>
<evidence type="ECO:0000256" key="4">
    <source>
        <dbReference type="ARBA" id="ARBA00022496"/>
    </source>
</evidence>
<feature type="domain" description="TonB-dependent receptor plug" evidence="16">
    <location>
        <begin position="147"/>
        <end position="239"/>
    </location>
</feature>
<evidence type="ECO:0000259" key="15">
    <source>
        <dbReference type="Pfam" id="PF00593"/>
    </source>
</evidence>
<evidence type="ECO:0000313" key="17">
    <source>
        <dbReference type="EMBL" id="MBD1364681.1"/>
    </source>
</evidence>
<proteinExistence type="inferred from homology"/>
<dbReference type="InterPro" id="IPR013784">
    <property type="entry name" value="Carb-bd-like_fold"/>
</dbReference>
<name>A0ABR7WQU3_9SPHI</name>
<dbReference type="CDD" id="cd01347">
    <property type="entry name" value="ligand_gated_channel"/>
    <property type="match status" value="1"/>
</dbReference>
<evidence type="ECO:0000256" key="1">
    <source>
        <dbReference type="ARBA" id="ARBA00004571"/>
    </source>
</evidence>